<dbReference type="PROSITE" id="PS50089">
    <property type="entry name" value="ZF_RING_2"/>
    <property type="match status" value="1"/>
</dbReference>
<feature type="compositionally biased region" description="Basic and acidic residues" evidence="5">
    <location>
        <begin position="1632"/>
        <end position="1678"/>
    </location>
</feature>
<feature type="region of interest" description="Disordered" evidence="5">
    <location>
        <begin position="1500"/>
        <end position="1600"/>
    </location>
</feature>
<feature type="compositionally biased region" description="Polar residues" evidence="5">
    <location>
        <begin position="486"/>
        <end position="528"/>
    </location>
</feature>
<sequence>MASGKDSNIVSSDDEILCPVDKHKRKRKVILSSESEDEDSDLEVKTKRTVKPLKCESEDEMLDNYRNESKPFGSDTKFLAPNTEDDGLAMNDFSDGEQAEKCAICLNKFHGQDIATPETCDHMFCLDCLQEWAKNVNTCPIDRLKFNLILIRHHKEEKIIRRIYINNPELPWFTEFESESPQTLITYCEICGEYDSEETLLLCHECQKCYHTECIFPPLHSSSMDCWLCPTCANYVRVRDKFLHDVHRMLQGIKRFRDLRSFSSGRSSHTSSSPALRASAQHSSNRELVRLRQRILHQKSYFRRVLSSSESSDEETERTTRSTSRLYHNQVISNGIPKARCPLMGKRRSEIYRTRNAALVSSAASAASDSRAMYSYDSDDGVNEYGYENAGNTFEHPRNASRQLSSVKKLNSPEQSGSANSRLSEPCPQNFDIVGSILQSQTLLHRSDVLTLKRDGTLLLSPTSDSNQHAHSASTSSPSPSHNSTKVGQNQNPFHNSSVFKDNTISPYKSDTVGQQRPLNPTQNTTSKYGEMPRQSYTCSSSTSSIERSTTYDINTISRSSIGNSSNDRYGNDSCSSSMHRSFCSSATSDDMKKDLRSSNIKDAGKGHHSEDEVDIYSDIESVCEEEGAIIDRVEPLKISFKCDDSQLSNPNEGSDSSDNELVIDEDMPVDEDGEKVKEHCVNANFIDKTHSGDRNEAVAESEESNMSSIAQSDNDMHMTDNEVQSPSCSESQHMNENSQPGDESTGDTFQNDSSFQETEKTVENENQENNESDSDLENEDSKNENLQNNESESELENENHKNDESESDLENENTKNDESDIEIENAKNDESDLENENGKNDESDVENENTKNDESDLENENTKNDGSDLENENTKNDESDLENNKNDESDLENNKNDESDLENENTKNDESDLENENTKNEESESGDGQESDMDVQMIEENSLDCAKKSLEVEINTSSTKSSPKTFSEELKNEVSVMQCDDNSVSSENQECDSVCSENVETAKETTIITNQINQNSNGSTSHMVDNENYHNETNSNLSFGSEPQNVNASDPEDFTESNMDASQESIPDASERADVDMCNDTSMKSDDHDDEENLDSLENASTPCLDENLDDQIENSPIQNENDQEFKSALAQNLESEYGNEVPVSDLINVDVTENEKSKSEPVENIEESAVDLGIEDISEAGSEDLDDDFADETVSAADPKKTDFNDVEREVAKLFSEGNDTFEEGRNSNASSRHLSGDYSRYPPSHHSSQSFDDQEEGEIIEDKPVRRNRKRCSKAERFHDDSEDYSELAPRVNISDLPRIPKIKRDREKDSVPEDIPLEVKRTSVLGRVDLGGADISWKRLSKHTRERSYRDGRPKDERLLYRERESRNKDKKNSNDNERRNESKSRDGERRRDDTKKQDIDKSKGDYEPRSRKSEKTKEIKLVEWNYPEREKRKSHKEKHSKEKHSKDKKDKDKYEKNKYSKDDDKYEKVKEEVRYEREMRYDKEDRFERIVYEKGKFKEKERKSKHKERKTEGKSSKDHSREKHKYIHVSDHFSDKQREREVRKIDDKLKIVVEQKESRKDKSNKHKDRKESKHEKKQAHHHEHRKKEIERSPYTELASIESKEIFAKGDSIIINVNFNRASSPKEIVSDNHDSKDRKFASEDFESEHMSADEVKTKSKHLSEKVKGSHDSVLSKRPVTPPEKTTQVMSVSECYWQGGDDPDGNNTPTSEKSAVDDACNEEENDTMGSVDAYEGDNFSNSCNSPAIPEVPSVSKCDSEVEALSECPSDKMVESMLAKENENFTSKRRSPRSPSPPSPADNDSYDPCEPTRSPSPPPMPPAPPLPTTNPKPPPSPELPPLPPEPEPTDVIREDPRTHKQSVSSEFTAVSSAVSSASQPVTVHTQTSVANPLSMPSILLPPPSFMSHATSTANNLQAMSPLIPPRNFNFQVSTHPTVIFPNQIQQVIRGNFVPAQIHTGSSIPPPPNPPNLPHMGSVPPPPPPPTAMTLLSQVRHTQLNVRPALPPNSLLQNLTLGHTVSIPQMQLAHMHLPPNMSGTITNHHSPMMVPSQSQTVSLPVTVQNQQGARPVLTPNQLQNHTSLMQNQTSNSAKTQGNLVNTHPPNSQASVNASQKFEKQSKHSPPGEKTEVIDMEVDSPYSPGDSPSMDSVCDYSPTSSPVPSSPKSKDVFDSLLTADQRTSDKRTHEGASKAEKLKIRSDSKHTSENSAKRHKHDKGDSKLRHSVRMQVTDKNKNSSRKEQKLSEKKELTKLDDSQLKILDELPSSAVEMQVKEKFLKKLNRQERVVEEVKLSLKPYYKSREISKEEYKDILRKSVPKICHNKSGEINPVKVKYLVECYIKKIKHSRKKADKKKSKFS</sequence>
<feature type="region of interest" description="Disordered" evidence="5">
    <location>
        <begin position="1217"/>
        <end position="1480"/>
    </location>
</feature>
<reference evidence="8 9" key="1">
    <citation type="submission" date="2013-11" db="EMBL/GenBank/DDBJ databases">
        <title>Genome sequencing of Stegodyphus mimosarum.</title>
        <authorList>
            <person name="Bechsgaard J."/>
        </authorList>
    </citation>
    <scope>NUCLEOTIDE SEQUENCE [LARGE SCALE GENOMIC DNA]</scope>
</reference>
<feature type="compositionally biased region" description="Pro residues" evidence="5">
    <location>
        <begin position="1816"/>
        <end position="1848"/>
    </location>
</feature>
<evidence type="ECO:0000256" key="1">
    <source>
        <dbReference type="ARBA" id="ARBA00022723"/>
    </source>
</evidence>
<feature type="region of interest" description="Disordered" evidence="5">
    <location>
        <begin position="688"/>
        <end position="945"/>
    </location>
</feature>
<keyword evidence="3" id="KW-0862">Zinc</keyword>
<feature type="compositionally biased region" description="Basic and acidic residues" evidence="5">
    <location>
        <begin position="1306"/>
        <end position="1325"/>
    </location>
</feature>
<dbReference type="InterPro" id="IPR019786">
    <property type="entry name" value="Zinc_finger_PHD-type_CS"/>
</dbReference>
<organism evidence="8 9">
    <name type="scientific">Stegodyphus mimosarum</name>
    <name type="common">African social velvet spider</name>
    <dbReference type="NCBI Taxonomy" id="407821"/>
    <lineage>
        <taxon>Eukaryota</taxon>
        <taxon>Metazoa</taxon>
        <taxon>Ecdysozoa</taxon>
        <taxon>Arthropoda</taxon>
        <taxon>Chelicerata</taxon>
        <taxon>Arachnida</taxon>
        <taxon>Araneae</taxon>
        <taxon>Araneomorphae</taxon>
        <taxon>Entelegynae</taxon>
        <taxon>Eresoidea</taxon>
        <taxon>Eresidae</taxon>
        <taxon>Stegodyphus</taxon>
    </lineage>
</organism>
<protein>
    <submittedName>
        <fullName evidence="8">PHD and RING finger domain-containing protein 1</fullName>
    </submittedName>
</protein>
<dbReference type="PANTHER" id="PTHR12618:SF20">
    <property type="entry name" value="PHD AND RING FINGER DOMAIN-CONTAINING PROTEIN 1"/>
    <property type="match status" value="1"/>
</dbReference>
<dbReference type="Pfam" id="PF13639">
    <property type="entry name" value="zf-RING_2"/>
    <property type="match status" value="1"/>
</dbReference>
<dbReference type="GO" id="GO:0008270">
    <property type="term" value="F:zinc ion binding"/>
    <property type="evidence" value="ECO:0007669"/>
    <property type="project" value="UniProtKB-KW"/>
</dbReference>
<feature type="compositionally biased region" description="Polar residues" evidence="5">
    <location>
        <begin position="646"/>
        <end position="655"/>
    </location>
</feature>
<dbReference type="SMART" id="SM00249">
    <property type="entry name" value="PHD"/>
    <property type="match status" value="1"/>
</dbReference>
<dbReference type="PANTHER" id="PTHR12618">
    <property type="entry name" value="PHD AND RING FINGER DOMAIN-CONTAINING PROTEIN 1"/>
    <property type="match status" value="1"/>
</dbReference>
<feature type="compositionally biased region" description="Basic and acidic residues" evidence="5">
    <location>
        <begin position="2117"/>
        <end position="2133"/>
    </location>
</feature>
<dbReference type="Pfam" id="PF23030">
    <property type="entry name" value="SCAF11-like_C"/>
    <property type="match status" value="1"/>
</dbReference>
<dbReference type="EMBL" id="KK121511">
    <property type="protein sequence ID" value="KFM80629.1"/>
    <property type="molecule type" value="Genomic_DNA"/>
</dbReference>
<feature type="compositionally biased region" description="Basic and acidic residues" evidence="5">
    <location>
        <begin position="1449"/>
        <end position="1480"/>
    </location>
</feature>
<evidence type="ECO:0000313" key="8">
    <source>
        <dbReference type="EMBL" id="KFM80629.1"/>
    </source>
</evidence>
<evidence type="ECO:0000256" key="5">
    <source>
        <dbReference type="SAM" id="MobiDB-lite"/>
    </source>
</evidence>
<dbReference type="Proteomes" id="UP000054359">
    <property type="component" value="Unassembled WGS sequence"/>
</dbReference>
<dbReference type="SUPFAM" id="SSF57903">
    <property type="entry name" value="FYVE/PHD zinc finger"/>
    <property type="match status" value="1"/>
</dbReference>
<feature type="compositionally biased region" description="Basic and acidic residues" evidence="5">
    <location>
        <begin position="2232"/>
        <end position="2251"/>
    </location>
</feature>
<feature type="compositionally biased region" description="Basic and acidic residues" evidence="5">
    <location>
        <begin position="813"/>
        <end position="923"/>
    </location>
</feature>
<dbReference type="PROSITE" id="PS00518">
    <property type="entry name" value="ZF_RING_1"/>
    <property type="match status" value="1"/>
</dbReference>
<feature type="compositionally biased region" description="Acidic residues" evidence="5">
    <location>
        <begin position="924"/>
        <end position="934"/>
    </location>
</feature>
<evidence type="ECO:0000256" key="4">
    <source>
        <dbReference type="PROSITE-ProRule" id="PRU00175"/>
    </source>
</evidence>
<evidence type="ECO:0000256" key="2">
    <source>
        <dbReference type="ARBA" id="ARBA00022771"/>
    </source>
</evidence>
<keyword evidence="9" id="KW-1185">Reference proteome</keyword>
<feature type="compositionally biased region" description="Polar residues" evidence="5">
    <location>
        <begin position="400"/>
        <end position="423"/>
    </location>
</feature>
<name>A0A087UTE0_STEMI</name>
<proteinExistence type="predicted"/>
<feature type="region of interest" description="Disordered" evidence="5">
    <location>
        <begin position="389"/>
        <end position="426"/>
    </location>
</feature>
<feature type="region of interest" description="Disordered" evidence="5">
    <location>
        <begin position="1009"/>
        <end position="1127"/>
    </location>
</feature>
<dbReference type="Pfam" id="PF00628">
    <property type="entry name" value="PHD"/>
    <property type="match status" value="1"/>
</dbReference>
<feature type="compositionally biased region" description="Basic and acidic residues" evidence="5">
    <location>
        <begin position="1771"/>
        <end position="1785"/>
    </location>
</feature>
<dbReference type="InterPro" id="IPR011011">
    <property type="entry name" value="Znf_FYVE_PHD"/>
</dbReference>
<dbReference type="OMA" id="PFQVHQE"/>
<feature type="region of interest" description="Disordered" evidence="5">
    <location>
        <begin position="643"/>
        <end position="662"/>
    </location>
</feature>
<evidence type="ECO:0000313" key="9">
    <source>
        <dbReference type="Proteomes" id="UP000054359"/>
    </source>
</evidence>
<accession>A0A087UTE0</accession>
<feature type="region of interest" description="Disordered" evidence="5">
    <location>
        <begin position="263"/>
        <end position="285"/>
    </location>
</feature>
<feature type="compositionally biased region" description="Basic and acidic residues" evidence="5">
    <location>
        <begin position="1514"/>
        <end position="1526"/>
    </location>
</feature>
<feature type="compositionally biased region" description="Basic and acidic residues" evidence="5">
    <location>
        <begin position="1533"/>
        <end position="1566"/>
    </location>
</feature>
<dbReference type="STRING" id="407821.A0A087UTE0"/>
<feature type="compositionally biased region" description="Low complexity" evidence="5">
    <location>
        <begin position="1864"/>
        <end position="1880"/>
    </location>
</feature>
<feature type="compositionally biased region" description="Basic and acidic residues" evidence="5">
    <location>
        <begin position="1350"/>
        <end position="1436"/>
    </location>
</feature>
<dbReference type="SUPFAM" id="SSF57850">
    <property type="entry name" value="RING/U-box"/>
    <property type="match status" value="1"/>
</dbReference>
<dbReference type="InterPro" id="IPR019787">
    <property type="entry name" value="Znf_PHD-finger"/>
</dbReference>
<dbReference type="SMART" id="SM00184">
    <property type="entry name" value="RING"/>
    <property type="match status" value="2"/>
</dbReference>
<feature type="compositionally biased region" description="Low complexity" evidence="5">
    <location>
        <begin position="263"/>
        <end position="273"/>
    </location>
</feature>
<feature type="compositionally biased region" description="Acidic residues" evidence="5">
    <location>
        <begin position="766"/>
        <end position="779"/>
    </location>
</feature>
<feature type="compositionally biased region" description="Basic residues" evidence="5">
    <location>
        <begin position="1580"/>
        <end position="1590"/>
    </location>
</feature>
<gene>
    <name evidence="8" type="ORF">X975_24852</name>
</gene>
<feature type="domain" description="RING-type" evidence="7">
    <location>
        <begin position="102"/>
        <end position="143"/>
    </location>
</feature>
<feature type="compositionally biased region" description="Polar residues" evidence="5">
    <location>
        <begin position="705"/>
        <end position="714"/>
    </location>
</feature>
<dbReference type="PROSITE" id="PS01359">
    <property type="entry name" value="ZF_PHD_1"/>
    <property type="match status" value="1"/>
</dbReference>
<feature type="compositionally biased region" description="Low complexity" evidence="5">
    <location>
        <begin position="536"/>
        <end position="551"/>
    </location>
</feature>
<feature type="compositionally biased region" description="Basic residues" evidence="5">
    <location>
        <begin position="1437"/>
        <end position="1448"/>
    </location>
</feature>
<evidence type="ECO:0000256" key="3">
    <source>
        <dbReference type="ARBA" id="ARBA00022833"/>
    </source>
</evidence>
<feature type="compositionally biased region" description="Low complexity" evidence="5">
    <location>
        <begin position="470"/>
        <end position="485"/>
    </location>
</feature>
<feature type="compositionally biased region" description="Polar residues" evidence="5">
    <location>
        <begin position="1032"/>
        <end position="1049"/>
    </location>
</feature>
<dbReference type="PROSITE" id="PS50016">
    <property type="entry name" value="ZF_PHD_2"/>
    <property type="match status" value="1"/>
</dbReference>
<dbReference type="InterPro" id="IPR047157">
    <property type="entry name" value="PHRF1/Atg35"/>
</dbReference>
<dbReference type="InterPro" id="IPR017907">
    <property type="entry name" value="Znf_RING_CS"/>
</dbReference>
<feature type="compositionally biased region" description="Basic and acidic residues" evidence="5">
    <location>
        <begin position="2182"/>
        <end position="2224"/>
    </location>
</feature>
<evidence type="ECO:0000259" key="6">
    <source>
        <dbReference type="PROSITE" id="PS50016"/>
    </source>
</evidence>
<keyword evidence="2 4" id="KW-0863">Zinc-finger</keyword>
<feature type="region of interest" description="Disordered" evidence="5">
    <location>
        <begin position="461"/>
        <end position="552"/>
    </location>
</feature>
<feature type="compositionally biased region" description="Basic and acidic residues" evidence="5">
    <location>
        <begin position="688"/>
        <end position="698"/>
    </location>
</feature>
<feature type="non-terminal residue" evidence="8">
    <location>
        <position position="2361"/>
    </location>
</feature>
<dbReference type="CDD" id="cd16635">
    <property type="entry name" value="mRING-HC-C3HC3D_PHRF1"/>
    <property type="match status" value="1"/>
</dbReference>
<feature type="region of interest" description="Disordered" evidence="5">
    <location>
        <begin position="1625"/>
        <end position="1882"/>
    </location>
</feature>
<feature type="domain" description="PHD-type" evidence="6">
    <location>
        <begin position="185"/>
        <end position="235"/>
    </location>
</feature>
<feature type="compositionally biased region" description="Low complexity" evidence="5">
    <location>
        <begin position="1009"/>
        <end position="1022"/>
    </location>
</feature>
<dbReference type="InterPro" id="IPR001841">
    <property type="entry name" value="Znf_RING"/>
</dbReference>
<evidence type="ECO:0000259" key="7">
    <source>
        <dbReference type="PROSITE" id="PS50089"/>
    </source>
</evidence>
<dbReference type="InterPro" id="IPR057031">
    <property type="entry name" value="SFR19-like_C"/>
</dbReference>
<dbReference type="OrthoDB" id="1935339at2759"/>
<feature type="compositionally biased region" description="Polar residues" evidence="5">
    <location>
        <begin position="722"/>
        <end position="756"/>
    </location>
</feature>
<dbReference type="Gene3D" id="3.30.40.10">
    <property type="entry name" value="Zinc/RING finger domain, C3HC4 (zinc finger)"/>
    <property type="match status" value="2"/>
</dbReference>
<feature type="compositionally biased region" description="Polar residues" evidence="5">
    <location>
        <begin position="2089"/>
        <end position="2116"/>
    </location>
</feature>
<feature type="region of interest" description="Disordered" evidence="5">
    <location>
        <begin position="2089"/>
        <end position="2251"/>
    </location>
</feature>
<dbReference type="InterPro" id="IPR013083">
    <property type="entry name" value="Znf_RING/FYVE/PHD"/>
</dbReference>
<dbReference type="InterPro" id="IPR001965">
    <property type="entry name" value="Znf_PHD"/>
</dbReference>
<keyword evidence="1" id="KW-0479">Metal-binding</keyword>
<feature type="compositionally biased region" description="Polar residues" evidence="5">
    <location>
        <begin position="1057"/>
        <end position="1066"/>
    </location>
</feature>
<feature type="compositionally biased region" description="Low complexity" evidence="5">
    <location>
        <begin position="2157"/>
        <end position="2167"/>
    </location>
</feature>